<dbReference type="EMBL" id="WVTA01000001">
    <property type="protein sequence ID" value="KAK3217191.1"/>
    <property type="molecule type" value="Genomic_DNA"/>
</dbReference>
<evidence type="ECO:0000313" key="5">
    <source>
        <dbReference type="Proteomes" id="UP001280581"/>
    </source>
</evidence>
<feature type="domain" description="YAG7-like dimerisation" evidence="3">
    <location>
        <begin position="168"/>
        <end position="252"/>
    </location>
</feature>
<accession>A0AAN6RMW1</accession>
<feature type="compositionally biased region" description="Low complexity" evidence="2">
    <location>
        <begin position="272"/>
        <end position="287"/>
    </location>
</feature>
<organism evidence="4 5">
    <name type="scientific">Pseudopithomyces chartarum</name>
    <dbReference type="NCBI Taxonomy" id="1892770"/>
    <lineage>
        <taxon>Eukaryota</taxon>
        <taxon>Fungi</taxon>
        <taxon>Dikarya</taxon>
        <taxon>Ascomycota</taxon>
        <taxon>Pezizomycotina</taxon>
        <taxon>Dothideomycetes</taxon>
        <taxon>Pleosporomycetidae</taxon>
        <taxon>Pleosporales</taxon>
        <taxon>Massarineae</taxon>
        <taxon>Didymosphaeriaceae</taxon>
        <taxon>Pseudopithomyces</taxon>
    </lineage>
</organism>
<proteinExistence type="predicted"/>
<protein>
    <recommendedName>
        <fullName evidence="3">YAG7-like dimerisation domain-containing protein</fullName>
    </recommendedName>
</protein>
<keyword evidence="5" id="KW-1185">Reference proteome</keyword>
<comment type="caution">
    <text evidence="4">The sequence shown here is derived from an EMBL/GenBank/DDBJ whole genome shotgun (WGS) entry which is preliminary data.</text>
</comment>
<feature type="compositionally biased region" description="Gly residues" evidence="2">
    <location>
        <begin position="403"/>
        <end position="417"/>
    </location>
</feature>
<feature type="coiled-coil region" evidence="1">
    <location>
        <begin position="102"/>
        <end position="158"/>
    </location>
</feature>
<evidence type="ECO:0000256" key="2">
    <source>
        <dbReference type="SAM" id="MobiDB-lite"/>
    </source>
</evidence>
<evidence type="ECO:0000256" key="1">
    <source>
        <dbReference type="SAM" id="Coils"/>
    </source>
</evidence>
<evidence type="ECO:0000313" key="4">
    <source>
        <dbReference type="EMBL" id="KAK3217191.1"/>
    </source>
</evidence>
<feature type="region of interest" description="Disordered" evidence="2">
    <location>
        <begin position="324"/>
        <end position="344"/>
    </location>
</feature>
<feature type="compositionally biased region" description="Basic and acidic residues" evidence="2">
    <location>
        <begin position="418"/>
        <end position="434"/>
    </location>
</feature>
<dbReference type="AlphaFoldDB" id="A0AAN6RMW1"/>
<gene>
    <name evidence="4" type="ORF">GRF29_1g2248132</name>
</gene>
<keyword evidence="1" id="KW-0175">Coiled coil</keyword>
<dbReference type="InterPro" id="IPR058602">
    <property type="entry name" value="YAG7_dimerisation_dom"/>
</dbReference>
<evidence type="ECO:0000259" key="3">
    <source>
        <dbReference type="Pfam" id="PF26434"/>
    </source>
</evidence>
<feature type="region of interest" description="Disordered" evidence="2">
    <location>
        <begin position="377"/>
        <end position="454"/>
    </location>
</feature>
<name>A0AAN6RMW1_9PLEO</name>
<dbReference type="Proteomes" id="UP001280581">
    <property type="component" value="Unassembled WGS sequence"/>
</dbReference>
<sequence length="454" mass="47855">MADVVAKSKTALKKAKQKAEAAVTPALSNTEKTASEHGANGSESAGKTTGADDNAYVKEIQKSVRNVNKKLNAMSKVSEIVAANPDVSLDELVSTRKINADQKAQYQKKPALEAQLAQLEEQLTQYKKFEQELQSKHAQEKEILSKSHSEELEKLRDTLKAEAALEVKKTFRGQFLTLSRFLRAAAARRQLAEEEDNDLTKAFEGALLQVYGGDPTAVAAAEKLIEGTDDNVPSTDGEILNVTYAQVKKAALEEAPFAAEEAWADDVAQSHPTAPESDSTTAASTDPTVANAGLTEIDTATGAVNGQTVDAPSAPAISSIDAGAANEAGGDWDKPQSGSDDPLAESFEIVPRDPAETETPTAPAAVNLTQSWADDTPEAAPVAATSANDGFHEVPHRGRGRGGHQGEGRGGYRGRGGQRGEFRGRGRGRGRGDGFRGAPRGGGGFRGRGDAAQQ</sequence>
<reference evidence="4 5" key="1">
    <citation type="submission" date="2021-02" db="EMBL/GenBank/DDBJ databases">
        <title>Genome assembly of Pseudopithomyces chartarum.</title>
        <authorList>
            <person name="Jauregui R."/>
            <person name="Singh J."/>
            <person name="Voisey C."/>
        </authorList>
    </citation>
    <scope>NUCLEOTIDE SEQUENCE [LARGE SCALE GENOMIC DNA]</scope>
    <source>
        <strain evidence="4 5">AGR01</strain>
    </source>
</reference>
<feature type="region of interest" description="Disordered" evidence="2">
    <location>
        <begin position="263"/>
        <end position="287"/>
    </location>
</feature>
<dbReference type="Pfam" id="PF26434">
    <property type="entry name" value="YAG7_C"/>
    <property type="match status" value="1"/>
</dbReference>
<feature type="region of interest" description="Disordered" evidence="2">
    <location>
        <begin position="1"/>
        <end position="53"/>
    </location>
</feature>